<proteinExistence type="predicted"/>
<accession>A0ABV6J8U9</accession>
<protein>
    <submittedName>
        <fullName evidence="1">Aspartyl-phosphate phosphatase Spo0E family protein</fullName>
    </submittedName>
</protein>
<dbReference type="SUPFAM" id="SSF140500">
    <property type="entry name" value="BAS1536-like"/>
    <property type="match status" value="1"/>
</dbReference>
<evidence type="ECO:0000313" key="2">
    <source>
        <dbReference type="Proteomes" id="UP001589818"/>
    </source>
</evidence>
<dbReference type="Pfam" id="PF09388">
    <property type="entry name" value="SpoOE-like"/>
    <property type="match status" value="1"/>
</dbReference>
<reference evidence="1 2" key="1">
    <citation type="submission" date="2024-09" db="EMBL/GenBank/DDBJ databases">
        <authorList>
            <person name="Sun Q."/>
            <person name="Mori K."/>
        </authorList>
    </citation>
    <scope>NUCLEOTIDE SEQUENCE [LARGE SCALE GENOMIC DNA]</scope>
    <source>
        <strain evidence="1 2">CCM 4839</strain>
    </source>
</reference>
<gene>
    <name evidence="1" type="ORF">ACFFJ8_13075</name>
</gene>
<dbReference type="Proteomes" id="UP001589818">
    <property type="component" value="Unassembled WGS sequence"/>
</dbReference>
<name>A0ABV6J8U9_9BACL</name>
<dbReference type="InterPro" id="IPR037208">
    <property type="entry name" value="Spo0E-like_sf"/>
</dbReference>
<sequence>MASADYGFSFLSDPGTMQAKQYSSSSIRVLEDEIYTLRKLMEQSYLEHKTFSSDTVIDLSRKLDVKINEYMRFMLWRKSHSTTMNGSVSRSPF</sequence>
<dbReference type="Gene3D" id="4.10.280.10">
    <property type="entry name" value="Helix-loop-helix DNA-binding domain"/>
    <property type="match status" value="1"/>
</dbReference>
<dbReference type="RefSeq" id="WP_256555200.1">
    <property type="nucleotide sequence ID" value="NZ_JANHOF010000003.1"/>
</dbReference>
<dbReference type="InterPro" id="IPR018540">
    <property type="entry name" value="Spo0E-like"/>
</dbReference>
<dbReference type="InterPro" id="IPR036638">
    <property type="entry name" value="HLH_DNA-bd_sf"/>
</dbReference>
<evidence type="ECO:0000313" key="1">
    <source>
        <dbReference type="EMBL" id="MFC0392298.1"/>
    </source>
</evidence>
<dbReference type="EMBL" id="JBHLVF010000017">
    <property type="protein sequence ID" value="MFC0392298.1"/>
    <property type="molecule type" value="Genomic_DNA"/>
</dbReference>
<organism evidence="1 2">
    <name type="scientific">Paenibacillus mendelii</name>
    <dbReference type="NCBI Taxonomy" id="206163"/>
    <lineage>
        <taxon>Bacteria</taxon>
        <taxon>Bacillati</taxon>
        <taxon>Bacillota</taxon>
        <taxon>Bacilli</taxon>
        <taxon>Bacillales</taxon>
        <taxon>Paenibacillaceae</taxon>
        <taxon>Paenibacillus</taxon>
    </lineage>
</organism>
<comment type="caution">
    <text evidence="1">The sequence shown here is derived from an EMBL/GenBank/DDBJ whole genome shotgun (WGS) entry which is preliminary data.</text>
</comment>
<keyword evidence="2" id="KW-1185">Reference proteome</keyword>